<sequence>MGNTATRTKHGRILKYFEVSARFIIFFRPLQEIPPTTGLETYDHMIGHTGNTSKAWTEYGRAGILLIDNMALTASSSFSLFKNSLPRLDTYDHVEGNAGNRGKTWASWHFLTDSITLPPRHQRGHYPQQQAQFEVALRINFPLQRLNTHDDKNHDGQHGKREKHRKYGQNMSELEFPGLETQDQLMGNMDNKNMNKAGSS</sequence>
<organism evidence="2 3">
    <name type="scientific">Sordaria brevicollis</name>
    <dbReference type="NCBI Taxonomy" id="83679"/>
    <lineage>
        <taxon>Eukaryota</taxon>
        <taxon>Fungi</taxon>
        <taxon>Dikarya</taxon>
        <taxon>Ascomycota</taxon>
        <taxon>Pezizomycotina</taxon>
        <taxon>Sordariomycetes</taxon>
        <taxon>Sordariomycetidae</taxon>
        <taxon>Sordariales</taxon>
        <taxon>Sordariaceae</taxon>
        <taxon>Sordaria</taxon>
    </lineage>
</organism>
<evidence type="ECO:0000256" key="1">
    <source>
        <dbReference type="SAM" id="MobiDB-lite"/>
    </source>
</evidence>
<evidence type="ECO:0000313" key="2">
    <source>
        <dbReference type="EMBL" id="KAK3389028.1"/>
    </source>
</evidence>
<accession>A0AAE0NWD9</accession>
<protein>
    <submittedName>
        <fullName evidence="2">Uncharacterized protein</fullName>
    </submittedName>
</protein>
<feature type="compositionally biased region" description="Basic and acidic residues" evidence="1">
    <location>
        <begin position="147"/>
        <end position="159"/>
    </location>
</feature>
<dbReference type="Proteomes" id="UP001281003">
    <property type="component" value="Unassembled WGS sequence"/>
</dbReference>
<evidence type="ECO:0000313" key="3">
    <source>
        <dbReference type="Proteomes" id="UP001281003"/>
    </source>
</evidence>
<dbReference type="AlphaFoldDB" id="A0AAE0NWD9"/>
<gene>
    <name evidence="2" type="ORF">B0T20DRAFT_397343</name>
</gene>
<comment type="caution">
    <text evidence="2">The sequence shown here is derived from an EMBL/GenBank/DDBJ whole genome shotgun (WGS) entry which is preliminary data.</text>
</comment>
<keyword evidence="3" id="KW-1185">Reference proteome</keyword>
<feature type="region of interest" description="Disordered" evidence="1">
    <location>
        <begin position="147"/>
        <end position="200"/>
    </location>
</feature>
<reference evidence="2" key="2">
    <citation type="submission" date="2023-07" db="EMBL/GenBank/DDBJ databases">
        <authorList>
            <consortium name="Lawrence Berkeley National Laboratory"/>
            <person name="Haridas S."/>
            <person name="Hensen N."/>
            <person name="Bonometti L."/>
            <person name="Westerberg I."/>
            <person name="Brannstrom I.O."/>
            <person name="Guillou S."/>
            <person name="Cros-Aarteil S."/>
            <person name="Calhoun S."/>
            <person name="Kuo A."/>
            <person name="Mondo S."/>
            <person name="Pangilinan J."/>
            <person name="Riley R."/>
            <person name="LaButti K."/>
            <person name="Andreopoulos B."/>
            <person name="Lipzen A."/>
            <person name="Chen C."/>
            <person name="Yanf M."/>
            <person name="Daum C."/>
            <person name="Ng V."/>
            <person name="Clum A."/>
            <person name="Steindorff A."/>
            <person name="Ohm R."/>
            <person name="Martin F."/>
            <person name="Silar P."/>
            <person name="Natvig D."/>
            <person name="Lalanne C."/>
            <person name="Gautier V."/>
            <person name="Ament-velasquez S.L."/>
            <person name="Kruys A."/>
            <person name="Hutchinson M.I."/>
            <person name="Powell A.J."/>
            <person name="Barry K."/>
            <person name="Miller A.N."/>
            <person name="Grigoriev I.V."/>
            <person name="Debuchy R."/>
            <person name="Gladieux P."/>
            <person name="Thoren M.H."/>
            <person name="Johannesson H."/>
        </authorList>
    </citation>
    <scope>NUCLEOTIDE SEQUENCE</scope>
    <source>
        <strain evidence="2">FGSC 1904</strain>
    </source>
</reference>
<dbReference type="EMBL" id="JAUTDP010000014">
    <property type="protein sequence ID" value="KAK3389028.1"/>
    <property type="molecule type" value="Genomic_DNA"/>
</dbReference>
<name>A0AAE0NWD9_SORBR</name>
<feature type="compositionally biased region" description="Polar residues" evidence="1">
    <location>
        <begin position="181"/>
        <end position="200"/>
    </location>
</feature>
<proteinExistence type="predicted"/>
<reference evidence="2" key="1">
    <citation type="journal article" date="2023" name="Mol. Phylogenet. Evol.">
        <title>Genome-scale phylogeny and comparative genomics of the fungal order Sordariales.</title>
        <authorList>
            <person name="Hensen N."/>
            <person name="Bonometti L."/>
            <person name="Westerberg I."/>
            <person name="Brannstrom I.O."/>
            <person name="Guillou S."/>
            <person name="Cros-Aarteil S."/>
            <person name="Calhoun S."/>
            <person name="Haridas S."/>
            <person name="Kuo A."/>
            <person name="Mondo S."/>
            <person name="Pangilinan J."/>
            <person name="Riley R."/>
            <person name="LaButti K."/>
            <person name="Andreopoulos B."/>
            <person name="Lipzen A."/>
            <person name="Chen C."/>
            <person name="Yan M."/>
            <person name="Daum C."/>
            <person name="Ng V."/>
            <person name="Clum A."/>
            <person name="Steindorff A."/>
            <person name="Ohm R.A."/>
            <person name="Martin F."/>
            <person name="Silar P."/>
            <person name="Natvig D.O."/>
            <person name="Lalanne C."/>
            <person name="Gautier V."/>
            <person name="Ament-Velasquez S.L."/>
            <person name="Kruys A."/>
            <person name="Hutchinson M.I."/>
            <person name="Powell A.J."/>
            <person name="Barry K."/>
            <person name="Miller A.N."/>
            <person name="Grigoriev I.V."/>
            <person name="Debuchy R."/>
            <person name="Gladieux P."/>
            <person name="Hiltunen Thoren M."/>
            <person name="Johannesson H."/>
        </authorList>
    </citation>
    <scope>NUCLEOTIDE SEQUENCE</scope>
    <source>
        <strain evidence="2">FGSC 1904</strain>
    </source>
</reference>